<accession>A0A4R1KK41</accession>
<dbReference type="RefSeq" id="WP_132705567.1">
    <property type="nucleotide sequence ID" value="NZ_SMGI01000004.1"/>
</dbReference>
<reference evidence="2 3" key="1">
    <citation type="journal article" date="2015" name="Stand. Genomic Sci.">
        <title>Genomic Encyclopedia of Bacterial and Archaeal Type Strains, Phase III: the genomes of soil and plant-associated and newly described type strains.</title>
        <authorList>
            <person name="Whitman W.B."/>
            <person name="Woyke T."/>
            <person name="Klenk H.P."/>
            <person name="Zhou Y."/>
            <person name="Lilburn T.G."/>
            <person name="Beck B.J."/>
            <person name="De Vos P."/>
            <person name="Vandamme P."/>
            <person name="Eisen J.A."/>
            <person name="Garrity G."/>
            <person name="Hugenholtz P."/>
            <person name="Kyrpides N.C."/>
        </authorList>
    </citation>
    <scope>NUCLEOTIDE SEQUENCE [LARGE SCALE GENOMIC DNA]</scope>
    <source>
        <strain evidence="2 3">CECT 8445</strain>
    </source>
</reference>
<sequence length="152" mass="17717">MRHLFFIILAILSLLSCEPRLKPEKPDNLIAKDKMTDVLYDMFIVSSAKGVSRVKFEKEGLNPEQYILKKHNIDSLQFAQSNDYYAHDVESYKSMIETIKSRITAEKEKYTAIDKAEQEEKKRKKDSLVKLRQAEKTKQKLIDPPSRVKPID</sequence>
<evidence type="ECO:0000259" key="1">
    <source>
        <dbReference type="Pfam" id="PF14129"/>
    </source>
</evidence>
<dbReference type="Proteomes" id="UP000295714">
    <property type="component" value="Unassembled WGS sequence"/>
</dbReference>
<name>A0A4R1KK41_9FLAO</name>
<feature type="domain" description="DUF4296" evidence="1">
    <location>
        <begin position="26"/>
        <end position="108"/>
    </location>
</feature>
<keyword evidence="3" id="KW-1185">Reference proteome</keyword>
<dbReference type="Pfam" id="PF14129">
    <property type="entry name" value="DUF4296"/>
    <property type="match status" value="1"/>
</dbReference>
<dbReference type="InterPro" id="IPR025381">
    <property type="entry name" value="DUF4296"/>
</dbReference>
<evidence type="ECO:0000313" key="3">
    <source>
        <dbReference type="Proteomes" id="UP000295714"/>
    </source>
</evidence>
<dbReference type="PROSITE" id="PS51257">
    <property type="entry name" value="PROKAR_LIPOPROTEIN"/>
    <property type="match status" value="1"/>
</dbReference>
<protein>
    <submittedName>
        <fullName evidence="2">Uncharacterized protein DUF4296</fullName>
    </submittedName>
</protein>
<comment type="caution">
    <text evidence="2">The sequence shown here is derived from an EMBL/GenBank/DDBJ whole genome shotgun (WGS) entry which is preliminary data.</text>
</comment>
<gene>
    <name evidence="2" type="ORF">DFQ05_2348</name>
</gene>
<dbReference type="EMBL" id="SMGI01000004">
    <property type="protein sequence ID" value="TCK65135.1"/>
    <property type="molecule type" value="Genomic_DNA"/>
</dbReference>
<organism evidence="2 3">
    <name type="scientific">Winogradskyella wandonensis</name>
    <dbReference type="NCBI Taxonomy" id="1442586"/>
    <lineage>
        <taxon>Bacteria</taxon>
        <taxon>Pseudomonadati</taxon>
        <taxon>Bacteroidota</taxon>
        <taxon>Flavobacteriia</taxon>
        <taxon>Flavobacteriales</taxon>
        <taxon>Flavobacteriaceae</taxon>
        <taxon>Winogradskyella</taxon>
    </lineage>
</organism>
<dbReference type="AlphaFoldDB" id="A0A4R1KK41"/>
<evidence type="ECO:0000313" key="2">
    <source>
        <dbReference type="EMBL" id="TCK65135.1"/>
    </source>
</evidence>
<dbReference type="OrthoDB" id="1525222at2"/>
<proteinExistence type="predicted"/>